<dbReference type="GO" id="GO:0030150">
    <property type="term" value="P:protein import into mitochondrial matrix"/>
    <property type="evidence" value="ECO:0007669"/>
    <property type="project" value="TreeGrafter"/>
</dbReference>
<keyword evidence="4" id="KW-1000">Mitochondrion outer membrane</keyword>
<dbReference type="GO" id="GO:0006886">
    <property type="term" value="P:intracellular protein transport"/>
    <property type="evidence" value="ECO:0007669"/>
    <property type="project" value="InterPro"/>
</dbReference>
<dbReference type="GO" id="GO:0015450">
    <property type="term" value="F:protein-transporting ATPase activity"/>
    <property type="evidence" value="ECO:0007669"/>
    <property type="project" value="InterPro"/>
</dbReference>
<keyword evidence="2 12" id="KW-0812">Transmembrane</keyword>
<evidence type="ECO:0000256" key="9">
    <source>
        <dbReference type="ARBA" id="ARBA00038030"/>
    </source>
</evidence>
<dbReference type="OrthoDB" id="2942533at2759"/>
<feature type="compositionally biased region" description="Basic residues" evidence="11">
    <location>
        <begin position="76"/>
        <end position="89"/>
    </location>
</feature>
<feature type="repeat" description="TPR" evidence="10">
    <location>
        <begin position="342"/>
        <end position="375"/>
    </location>
</feature>
<accession>A0A6A6VVQ1</accession>
<reference evidence="13" key="1">
    <citation type="journal article" date="2020" name="Stud. Mycol.">
        <title>101 Dothideomycetes genomes: a test case for predicting lifestyles and emergence of pathogens.</title>
        <authorList>
            <person name="Haridas S."/>
            <person name="Albert R."/>
            <person name="Binder M."/>
            <person name="Bloem J."/>
            <person name="Labutti K."/>
            <person name="Salamov A."/>
            <person name="Andreopoulos B."/>
            <person name="Baker S."/>
            <person name="Barry K."/>
            <person name="Bills G."/>
            <person name="Bluhm B."/>
            <person name="Cannon C."/>
            <person name="Castanera R."/>
            <person name="Culley D."/>
            <person name="Daum C."/>
            <person name="Ezra D."/>
            <person name="Gonzalez J."/>
            <person name="Henrissat B."/>
            <person name="Kuo A."/>
            <person name="Liang C."/>
            <person name="Lipzen A."/>
            <person name="Lutzoni F."/>
            <person name="Magnuson J."/>
            <person name="Mondo S."/>
            <person name="Nolan M."/>
            <person name="Ohm R."/>
            <person name="Pangilinan J."/>
            <person name="Park H.-J."/>
            <person name="Ramirez L."/>
            <person name="Alfaro M."/>
            <person name="Sun H."/>
            <person name="Tritt A."/>
            <person name="Yoshinaga Y."/>
            <person name="Zwiers L.-H."/>
            <person name="Turgeon B."/>
            <person name="Goodwin S."/>
            <person name="Spatafora J."/>
            <person name="Crous P."/>
            <person name="Grigoriev I."/>
        </authorList>
    </citation>
    <scope>NUCLEOTIDE SEQUENCE</scope>
    <source>
        <strain evidence="13">CBS 121739</strain>
    </source>
</reference>
<dbReference type="Pfam" id="PF13432">
    <property type="entry name" value="TPR_16"/>
    <property type="match status" value="1"/>
</dbReference>
<evidence type="ECO:0000256" key="8">
    <source>
        <dbReference type="ARBA" id="ARBA00023136"/>
    </source>
</evidence>
<keyword evidence="6 12" id="KW-1133">Transmembrane helix</keyword>
<dbReference type="GO" id="GO:0030943">
    <property type="term" value="F:mitochondrion targeting sequence binding"/>
    <property type="evidence" value="ECO:0007669"/>
    <property type="project" value="TreeGrafter"/>
</dbReference>
<dbReference type="InterPro" id="IPR011990">
    <property type="entry name" value="TPR-like_helical_dom_sf"/>
</dbReference>
<feature type="transmembrane region" description="Helical" evidence="12">
    <location>
        <begin position="39"/>
        <end position="60"/>
    </location>
</feature>
<protein>
    <submittedName>
        <fullName evidence="13">Mitochondrial protein</fullName>
    </submittedName>
</protein>
<dbReference type="GeneID" id="54483985"/>
<comment type="similarity">
    <text evidence="9">Belongs to the Tom70 family.</text>
</comment>
<keyword evidence="5 10" id="KW-0802">TPR repeat</keyword>
<dbReference type="RefSeq" id="XP_033595778.1">
    <property type="nucleotide sequence ID" value="XM_033742931.1"/>
</dbReference>
<gene>
    <name evidence="13" type="ORF">EJ05DRAFT_470121</name>
</gene>
<feature type="region of interest" description="Disordered" evidence="11">
    <location>
        <begin position="1"/>
        <end position="20"/>
    </location>
</feature>
<organism evidence="13 14">
    <name type="scientific">Pseudovirgaria hyperparasitica</name>
    <dbReference type="NCBI Taxonomy" id="470096"/>
    <lineage>
        <taxon>Eukaryota</taxon>
        <taxon>Fungi</taxon>
        <taxon>Dikarya</taxon>
        <taxon>Ascomycota</taxon>
        <taxon>Pezizomycotina</taxon>
        <taxon>Dothideomycetes</taxon>
        <taxon>Dothideomycetes incertae sedis</taxon>
        <taxon>Acrospermales</taxon>
        <taxon>Acrospermaceae</taxon>
        <taxon>Pseudovirgaria</taxon>
    </lineage>
</organism>
<dbReference type="NCBIfam" id="TIGR00990">
    <property type="entry name" value="3a0801s09"/>
    <property type="match status" value="1"/>
</dbReference>
<dbReference type="AlphaFoldDB" id="A0A6A6VVQ1"/>
<dbReference type="Gene3D" id="1.25.40.10">
    <property type="entry name" value="Tetratricopeptide repeat domain"/>
    <property type="match status" value="2"/>
</dbReference>
<dbReference type="SUPFAM" id="SSF48452">
    <property type="entry name" value="TPR-like"/>
    <property type="match status" value="1"/>
</dbReference>
<feature type="repeat" description="TPR" evidence="10">
    <location>
        <begin position="478"/>
        <end position="511"/>
    </location>
</feature>
<dbReference type="InterPro" id="IPR005687">
    <property type="entry name" value="Tom70"/>
</dbReference>
<evidence type="ECO:0000313" key="14">
    <source>
        <dbReference type="Proteomes" id="UP000799437"/>
    </source>
</evidence>
<evidence type="ECO:0000256" key="6">
    <source>
        <dbReference type="ARBA" id="ARBA00022989"/>
    </source>
</evidence>
<keyword evidence="14" id="KW-1185">Reference proteome</keyword>
<name>A0A6A6VVQ1_9PEZI</name>
<evidence type="ECO:0000256" key="1">
    <source>
        <dbReference type="ARBA" id="ARBA00004572"/>
    </source>
</evidence>
<evidence type="ECO:0000256" key="7">
    <source>
        <dbReference type="ARBA" id="ARBA00023128"/>
    </source>
</evidence>
<dbReference type="GO" id="GO:0005741">
    <property type="term" value="C:mitochondrial outer membrane"/>
    <property type="evidence" value="ECO:0007669"/>
    <property type="project" value="UniProtKB-SubCell"/>
</dbReference>
<keyword evidence="7" id="KW-0496">Mitochondrion</keyword>
<evidence type="ECO:0000256" key="12">
    <source>
        <dbReference type="SAM" id="Phobius"/>
    </source>
</evidence>
<keyword evidence="3" id="KW-0677">Repeat</keyword>
<keyword evidence="8 12" id="KW-0472">Membrane</keyword>
<dbReference type="Pfam" id="PF13181">
    <property type="entry name" value="TPR_8"/>
    <property type="match status" value="1"/>
</dbReference>
<sequence>MSQNADVLVPPSPLPMNPDTLGSSSLWDRLSNWASEHKAVVYTIAGITVVVTVGGAVYYFSDSGKPSTGPESTTSGKRKTKKDRKKTKKGVADGEAASEKSTEAPPKSTVSVEAEDELPQVDEAIAATLSEQEKKDYAAKLKAAGNKAYGNKEYNKAIELYSKAILCKQDPVYYSNRAACWNAMSDWEKVIEDTTAAINLDNEYVKALNRRANAYEQVNRLSDALLDYTASCIIDSFGNQNSTLSVERLLKKVAEEKGKLILQSKERKLPSPHFIGNYLQSFRPKPAPEGLGEDVELDENTGKGQLQKGLQAMSKKTADGYAEAFDAFQKAVDLGDLDHHEGLAYNLLGTFHYLAGDNKEALTELSKSIELDPTLTQSYVKRASMHLENGERNRATEDFVQAMNQNGEDPDIFYHRAQLHFITNEFSEAAKDYQRSIDLDKDFIFSHIQLGVTQYKMGSIASSMATFRRCMKNFDKVPDVYNYYGELLLDQQKFQEAIEKFDTAVEMEKATKPLGMNVLPLINKALALFQWKQDFTEAEKLCQKALIIDPECDIAVATMAQLLLQQGKVTEALKYFERAAELSRTEGEIVNALSYAEATRTQLEVQEKYPRLAARLQSMGGGMPVMR</sequence>
<dbReference type="PANTHER" id="PTHR46208">
    <property type="entry name" value="MITOCHONDRIAL IMPORT RECEPTOR SUBUNIT TOM70"/>
    <property type="match status" value="1"/>
</dbReference>
<evidence type="ECO:0000256" key="10">
    <source>
        <dbReference type="PROSITE-ProRule" id="PRU00339"/>
    </source>
</evidence>
<feature type="repeat" description="TPR" evidence="10">
    <location>
        <begin position="553"/>
        <end position="586"/>
    </location>
</feature>
<proteinExistence type="inferred from homology"/>
<feature type="repeat" description="TPR" evidence="10">
    <location>
        <begin position="410"/>
        <end position="443"/>
    </location>
</feature>
<evidence type="ECO:0000256" key="5">
    <source>
        <dbReference type="ARBA" id="ARBA00022803"/>
    </source>
</evidence>
<dbReference type="InterPro" id="IPR019734">
    <property type="entry name" value="TPR_rpt"/>
</dbReference>
<dbReference type="EMBL" id="ML996584">
    <property type="protein sequence ID" value="KAF2753327.1"/>
    <property type="molecule type" value="Genomic_DNA"/>
</dbReference>
<dbReference type="Pfam" id="PF14559">
    <property type="entry name" value="TPR_19"/>
    <property type="match status" value="1"/>
</dbReference>
<dbReference type="PANTHER" id="PTHR46208:SF1">
    <property type="entry name" value="MITOCHONDRIAL IMPORT RECEPTOR SUBUNIT TOM70"/>
    <property type="match status" value="1"/>
</dbReference>
<evidence type="ECO:0000313" key="13">
    <source>
        <dbReference type="EMBL" id="KAF2753327.1"/>
    </source>
</evidence>
<evidence type="ECO:0000256" key="4">
    <source>
        <dbReference type="ARBA" id="ARBA00022787"/>
    </source>
</evidence>
<dbReference type="PROSITE" id="PS50005">
    <property type="entry name" value="TPR"/>
    <property type="match status" value="4"/>
</dbReference>
<dbReference type="SMART" id="SM00028">
    <property type="entry name" value="TPR"/>
    <property type="match status" value="10"/>
</dbReference>
<evidence type="ECO:0000256" key="11">
    <source>
        <dbReference type="SAM" id="MobiDB-lite"/>
    </source>
</evidence>
<evidence type="ECO:0000256" key="3">
    <source>
        <dbReference type="ARBA" id="ARBA00022737"/>
    </source>
</evidence>
<feature type="region of interest" description="Disordered" evidence="11">
    <location>
        <begin position="62"/>
        <end position="117"/>
    </location>
</feature>
<dbReference type="GO" id="GO:0045039">
    <property type="term" value="P:protein insertion into mitochondrial inner membrane"/>
    <property type="evidence" value="ECO:0007669"/>
    <property type="project" value="TreeGrafter"/>
</dbReference>
<dbReference type="Proteomes" id="UP000799437">
    <property type="component" value="Unassembled WGS sequence"/>
</dbReference>
<evidence type="ECO:0000256" key="2">
    <source>
        <dbReference type="ARBA" id="ARBA00022692"/>
    </source>
</evidence>
<comment type="subcellular location">
    <subcellularLocation>
        <location evidence="1">Mitochondrion outer membrane</location>
        <topology evidence="1">Single-pass membrane protein</topology>
    </subcellularLocation>
</comment>